<proteinExistence type="predicted"/>
<comment type="caution">
    <text evidence="1">The sequence shown here is derived from an EMBL/GenBank/DDBJ whole genome shotgun (WGS) entry which is preliminary data.</text>
</comment>
<dbReference type="EMBL" id="JAGBKM010000001">
    <property type="protein sequence ID" value="MBO1529765.1"/>
    <property type="molecule type" value="Genomic_DNA"/>
</dbReference>
<organism evidence="1 2">
    <name type="scientific">Psychrobacter coccoides</name>
    <dbReference type="NCBI Taxonomy" id="2818440"/>
    <lineage>
        <taxon>Bacteria</taxon>
        <taxon>Pseudomonadati</taxon>
        <taxon>Pseudomonadota</taxon>
        <taxon>Gammaproteobacteria</taxon>
        <taxon>Moraxellales</taxon>
        <taxon>Moraxellaceae</taxon>
        <taxon>Psychrobacter</taxon>
    </lineage>
</organism>
<keyword evidence="2" id="KW-1185">Reference proteome</keyword>
<evidence type="ECO:0000313" key="1">
    <source>
        <dbReference type="EMBL" id="MBO1529765.1"/>
    </source>
</evidence>
<gene>
    <name evidence="1" type="ORF">J3492_00865</name>
</gene>
<dbReference type="Proteomes" id="UP000664554">
    <property type="component" value="Unassembled WGS sequence"/>
</dbReference>
<sequence length="249" mass="27770">MTTHNMLIAPDFSPERFAGWHMFNTLLQKRASMKLHLITPASHSEQIEKIDEGNIDLVYANPFDAATLIREKGYRAIARPIGKSDEMVIAASAASDIHTLEDLSKGATVAMADNRDVKLIGLRLLEAVDLTEPDLNWTVTENYQAAARQLIKGEAQAAMFLAEIYHGLSRLTKMQLTVLIESDLATISHVLLVKDGFVKEDELRQAVLDFHKDDDGKNALIELGMPEGFEAMNEEDAEFMIDLMETLLD</sequence>
<evidence type="ECO:0000313" key="2">
    <source>
        <dbReference type="Proteomes" id="UP000664554"/>
    </source>
</evidence>
<dbReference type="Pfam" id="PF12974">
    <property type="entry name" value="Phosphonate-bd"/>
    <property type="match status" value="1"/>
</dbReference>
<reference evidence="1 2" key="1">
    <citation type="submission" date="2021-03" db="EMBL/GenBank/DDBJ databases">
        <authorList>
            <person name="Shang D.-D."/>
            <person name="Du Z.-J."/>
            <person name="Chen G.-J."/>
        </authorList>
    </citation>
    <scope>NUCLEOTIDE SEQUENCE [LARGE SCALE GENOMIC DNA]</scope>
    <source>
        <strain evidence="1 2">F1192</strain>
    </source>
</reference>
<accession>A0ABS3NK40</accession>
<dbReference type="SUPFAM" id="SSF53850">
    <property type="entry name" value="Periplasmic binding protein-like II"/>
    <property type="match status" value="1"/>
</dbReference>
<protein>
    <submittedName>
        <fullName evidence="1">Phosphate/phosphite/phosphonate ABC transporter substrate-binding protein</fullName>
    </submittedName>
</protein>
<name>A0ABS3NK40_9GAMM</name>
<dbReference type="Gene3D" id="3.40.190.10">
    <property type="entry name" value="Periplasmic binding protein-like II"/>
    <property type="match status" value="2"/>
</dbReference>